<dbReference type="SUPFAM" id="SSF56300">
    <property type="entry name" value="Metallo-dependent phosphatases"/>
    <property type="match status" value="1"/>
</dbReference>
<dbReference type="EC" id="3.1.3.16" evidence="1"/>
<organism evidence="1 2">
    <name type="scientific">Dispira parvispora</name>
    <dbReference type="NCBI Taxonomy" id="1520584"/>
    <lineage>
        <taxon>Eukaryota</taxon>
        <taxon>Fungi</taxon>
        <taxon>Fungi incertae sedis</taxon>
        <taxon>Zoopagomycota</taxon>
        <taxon>Kickxellomycotina</taxon>
        <taxon>Dimargaritomycetes</taxon>
        <taxon>Dimargaritales</taxon>
        <taxon>Dimargaritaceae</taxon>
        <taxon>Dispira</taxon>
    </lineage>
</organism>
<dbReference type="Gene3D" id="3.60.21.10">
    <property type="match status" value="1"/>
</dbReference>
<feature type="non-terminal residue" evidence="1">
    <location>
        <position position="54"/>
    </location>
</feature>
<evidence type="ECO:0000313" key="2">
    <source>
        <dbReference type="Proteomes" id="UP001150925"/>
    </source>
</evidence>
<keyword evidence="2" id="KW-1185">Reference proteome</keyword>
<accession>A0A9W8E6X4</accession>
<keyword evidence="1" id="KW-0378">Hydrolase</keyword>
<protein>
    <submittedName>
        <fullName evidence="1">Serine/threonine protein phosphatase</fullName>
        <ecNumber evidence="1">3.1.3.16</ecNumber>
    </submittedName>
</protein>
<gene>
    <name evidence="1" type="primary">PPG1_1</name>
    <name evidence="1" type="ORF">IWQ62_003020</name>
</gene>
<reference evidence="1" key="1">
    <citation type="submission" date="2022-07" db="EMBL/GenBank/DDBJ databases">
        <title>Phylogenomic reconstructions and comparative analyses of Kickxellomycotina fungi.</title>
        <authorList>
            <person name="Reynolds N.K."/>
            <person name="Stajich J.E."/>
            <person name="Barry K."/>
            <person name="Grigoriev I.V."/>
            <person name="Crous P."/>
            <person name="Smith M.E."/>
        </authorList>
    </citation>
    <scope>NUCLEOTIDE SEQUENCE</scope>
    <source>
        <strain evidence="1">RSA 1196</strain>
    </source>
</reference>
<dbReference type="AlphaFoldDB" id="A0A9W8E6X4"/>
<name>A0A9W8E6X4_9FUNG</name>
<dbReference type="GO" id="GO:0004722">
    <property type="term" value="F:protein serine/threonine phosphatase activity"/>
    <property type="evidence" value="ECO:0007669"/>
    <property type="project" value="UniProtKB-EC"/>
</dbReference>
<sequence length="54" mass="6077">MHNVDYYIEQLYQGFVLPPRAVYEICENVKSLLCQEGNVLQVNAPVTVVGDIHG</sequence>
<dbReference type="Proteomes" id="UP001150925">
    <property type="component" value="Unassembled WGS sequence"/>
</dbReference>
<proteinExistence type="predicted"/>
<dbReference type="InterPro" id="IPR029052">
    <property type="entry name" value="Metallo-depent_PP-like"/>
</dbReference>
<dbReference type="EMBL" id="JANBPY010000735">
    <property type="protein sequence ID" value="KAJ1964126.1"/>
    <property type="molecule type" value="Genomic_DNA"/>
</dbReference>
<comment type="caution">
    <text evidence="1">The sequence shown here is derived from an EMBL/GenBank/DDBJ whole genome shotgun (WGS) entry which is preliminary data.</text>
</comment>
<dbReference type="OrthoDB" id="5593063at2759"/>
<evidence type="ECO:0000313" key="1">
    <source>
        <dbReference type="EMBL" id="KAJ1964126.1"/>
    </source>
</evidence>